<keyword evidence="3" id="KW-1185">Reference proteome</keyword>
<feature type="transmembrane region" description="Helical" evidence="1">
    <location>
        <begin position="196"/>
        <end position="215"/>
    </location>
</feature>
<feature type="transmembrane region" description="Helical" evidence="1">
    <location>
        <begin position="28"/>
        <end position="46"/>
    </location>
</feature>
<evidence type="ECO:0000313" key="3">
    <source>
        <dbReference type="Proteomes" id="UP001139150"/>
    </source>
</evidence>
<reference evidence="2" key="1">
    <citation type="submission" date="2022-02" db="EMBL/GenBank/DDBJ databases">
        <title>Halalkalibacter sp. nov. isolated from Lonar Lake, India.</title>
        <authorList>
            <person name="Joshi A."/>
            <person name="Thite S."/>
            <person name="Lodha T."/>
        </authorList>
    </citation>
    <scope>NUCLEOTIDE SEQUENCE</scope>
    <source>
        <strain evidence="2">MEB205</strain>
    </source>
</reference>
<feature type="transmembrane region" description="Helical" evidence="1">
    <location>
        <begin position="52"/>
        <end position="69"/>
    </location>
</feature>
<keyword evidence="1" id="KW-0472">Membrane</keyword>
<keyword evidence="1" id="KW-0812">Transmembrane</keyword>
<dbReference type="AlphaFoldDB" id="A0A9X2IAV7"/>
<dbReference type="InterPro" id="IPR025576">
    <property type="entry name" value="YwiC"/>
</dbReference>
<name>A0A9X2IAV7_9BACI</name>
<feature type="transmembrane region" description="Helical" evidence="1">
    <location>
        <begin position="235"/>
        <end position="253"/>
    </location>
</feature>
<dbReference type="EMBL" id="JAKRYL010000038">
    <property type="protein sequence ID" value="MCL7749740.1"/>
    <property type="molecule type" value="Genomic_DNA"/>
</dbReference>
<proteinExistence type="predicted"/>
<feature type="transmembrane region" description="Helical" evidence="1">
    <location>
        <begin position="154"/>
        <end position="175"/>
    </location>
</feature>
<keyword evidence="1" id="KW-1133">Transmembrane helix</keyword>
<dbReference type="Pfam" id="PF14256">
    <property type="entry name" value="YwiC"/>
    <property type="match status" value="1"/>
</dbReference>
<feature type="transmembrane region" description="Helical" evidence="1">
    <location>
        <begin position="81"/>
        <end position="98"/>
    </location>
</feature>
<dbReference type="Proteomes" id="UP001139150">
    <property type="component" value="Unassembled WGS sequence"/>
</dbReference>
<organism evidence="2 3">
    <name type="scientific">Halalkalibacter alkaliphilus</name>
    <dbReference type="NCBI Taxonomy" id="2917993"/>
    <lineage>
        <taxon>Bacteria</taxon>
        <taxon>Bacillati</taxon>
        <taxon>Bacillota</taxon>
        <taxon>Bacilli</taxon>
        <taxon>Bacillales</taxon>
        <taxon>Bacillaceae</taxon>
        <taxon>Halalkalibacter</taxon>
    </lineage>
</organism>
<sequence>MITNEYIDRMQGNRQKVKLILPKEHGTWMMFFLPYLLAVALFSPVLLHIPFLLGWFFLFLASTPLLNIIRNRKLKTEMMPWLVSYSIIAIIFLLPVIWLTPVLLLIGIFLIPLLIINVYFIKARNERSLWNNLSGIITFALGGVAASILGQADIISAIFLLIFVTFYFTGSAFYVKSLIRERKNARFKKISHTYHAFLLLIPFLLGNPLLVFAYLPGAIKDWTTSRKKQMKSMKIGMIEIVNGIVFFIVSIIII</sequence>
<feature type="transmembrane region" description="Helical" evidence="1">
    <location>
        <begin position="104"/>
        <end position="122"/>
    </location>
</feature>
<dbReference type="RefSeq" id="WP_250098595.1">
    <property type="nucleotide sequence ID" value="NZ_JAKRYL010000038.1"/>
</dbReference>
<feature type="transmembrane region" description="Helical" evidence="1">
    <location>
        <begin position="129"/>
        <end position="148"/>
    </location>
</feature>
<accession>A0A9X2IAV7</accession>
<gene>
    <name evidence="2" type="ORF">MF646_21735</name>
</gene>
<evidence type="ECO:0000256" key="1">
    <source>
        <dbReference type="SAM" id="Phobius"/>
    </source>
</evidence>
<comment type="caution">
    <text evidence="2">The sequence shown here is derived from an EMBL/GenBank/DDBJ whole genome shotgun (WGS) entry which is preliminary data.</text>
</comment>
<evidence type="ECO:0000313" key="2">
    <source>
        <dbReference type="EMBL" id="MCL7749740.1"/>
    </source>
</evidence>
<protein>
    <submittedName>
        <fullName evidence="2">YwiC-like family protein</fullName>
    </submittedName>
</protein>